<gene>
    <name evidence="1" type="ORF">HINF_LOCUS1400</name>
    <name evidence="2" type="ORF">HINF_LOCUS77626</name>
</gene>
<reference evidence="1" key="1">
    <citation type="submission" date="2023-06" db="EMBL/GenBank/DDBJ databases">
        <authorList>
            <person name="Kurt Z."/>
        </authorList>
    </citation>
    <scope>NUCLEOTIDE SEQUENCE</scope>
</reference>
<evidence type="ECO:0000313" key="1">
    <source>
        <dbReference type="EMBL" id="CAI9913755.1"/>
    </source>
</evidence>
<organism evidence="1">
    <name type="scientific">Hexamita inflata</name>
    <dbReference type="NCBI Taxonomy" id="28002"/>
    <lineage>
        <taxon>Eukaryota</taxon>
        <taxon>Metamonada</taxon>
        <taxon>Diplomonadida</taxon>
        <taxon>Hexamitidae</taxon>
        <taxon>Hexamitinae</taxon>
        <taxon>Hexamita</taxon>
    </lineage>
</organism>
<proteinExistence type="predicted"/>
<keyword evidence="3" id="KW-1185">Reference proteome</keyword>
<dbReference type="AlphaFoldDB" id="A0AA86N6I8"/>
<accession>A0AA86N6I8</accession>
<reference evidence="2 3" key="2">
    <citation type="submission" date="2024-07" db="EMBL/GenBank/DDBJ databases">
        <authorList>
            <person name="Akdeniz Z."/>
        </authorList>
    </citation>
    <scope>NUCLEOTIDE SEQUENCE [LARGE SCALE GENOMIC DNA]</scope>
</reference>
<name>A0AA86N6I8_9EUKA</name>
<dbReference type="Proteomes" id="UP001642409">
    <property type="component" value="Unassembled WGS sequence"/>
</dbReference>
<dbReference type="EMBL" id="CAXDID020000773">
    <property type="protein sequence ID" value="CAL6113691.1"/>
    <property type="molecule type" value="Genomic_DNA"/>
</dbReference>
<evidence type="ECO:0000313" key="2">
    <source>
        <dbReference type="EMBL" id="CAL6113691.1"/>
    </source>
</evidence>
<dbReference type="EMBL" id="CATOUU010000033">
    <property type="protein sequence ID" value="CAI9913755.1"/>
    <property type="molecule type" value="Genomic_DNA"/>
</dbReference>
<protein>
    <submittedName>
        <fullName evidence="2">Hypothetical_protein</fullName>
    </submittedName>
</protein>
<evidence type="ECO:0000313" key="3">
    <source>
        <dbReference type="Proteomes" id="UP001642409"/>
    </source>
</evidence>
<sequence length="115" mass="13449">MNFKALQAIEQAPSCQLINLISINSFLQRFKDVYSILILISCNFHVSLCCNRRRVVSVNVVDQITKHHFPELRLTSQFFIHKSFTPLRLRFTLQSRCQQNLNVLPNTNHFRLSTS</sequence>
<comment type="caution">
    <text evidence="1">The sequence shown here is derived from an EMBL/GenBank/DDBJ whole genome shotgun (WGS) entry which is preliminary data.</text>
</comment>